<dbReference type="OrthoDB" id="7354174at2"/>
<dbReference type="AlphaFoldDB" id="A0A501PNG5"/>
<gene>
    <name evidence="1" type="ORF">FIV46_04665</name>
</gene>
<evidence type="ECO:0000313" key="2">
    <source>
        <dbReference type="Proteomes" id="UP000319148"/>
    </source>
</evidence>
<name>A0A501PNG5_9PROT</name>
<dbReference type="InterPro" id="IPR009922">
    <property type="entry name" value="DUF1457"/>
</dbReference>
<reference evidence="2" key="1">
    <citation type="submission" date="2019-06" db="EMBL/GenBank/DDBJ databases">
        <title>The complete genome of Emcibacter congregatus ZYLT.</title>
        <authorList>
            <person name="Zhao Z."/>
        </authorList>
    </citation>
    <scope>NUCLEOTIDE SEQUENCE [LARGE SCALE GENOMIC DNA]</scope>
    <source>
        <strain evidence="2">MCCC 1A06723</strain>
    </source>
</reference>
<comment type="caution">
    <text evidence="1">The sequence shown here is derived from an EMBL/GenBank/DDBJ whole genome shotgun (WGS) entry which is preliminary data.</text>
</comment>
<evidence type="ECO:0000313" key="1">
    <source>
        <dbReference type="EMBL" id="TPD61504.1"/>
    </source>
</evidence>
<sequence>MAAHFNQLAHELANDNIQPLQDYVVQRGLPRPVIRKNPELGTLPCQKIRYAYQYWIAQKAETGTTPGRDSIRPSRLGIALGNVSLLESIDDGRDYKYRLYGSNIAHFARQDLQGMRLTELAARFPNKKYNDGEFHLAIYQYCQASAIPCYAEYASPARQERSAWQWRRLTLPLADNKGNITMLLNCMTAIPLPTEAAHGTVGRQTKSIA</sequence>
<protein>
    <submittedName>
        <fullName evidence="1">PAS domain-containing protein</fullName>
    </submittedName>
</protein>
<dbReference type="Pfam" id="PF07310">
    <property type="entry name" value="PAS_5"/>
    <property type="match status" value="1"/>
</dbReference>
<proteinExistence type="predicted"/>
<accession>A0A501PNG5</accession>
<keyword evidence="2" id="KW-1185">Reference proteome</keyword>
<dbReference type="EMBL" id="VFIY01000005">
    <property type="protein sequence ID" value="TPD61504.1"/>
    <property type="molecule type" value="Genomic_DNA"/>
</dbReference>
<dbReference type="RefSeq" id="WP_139938892.1">
    <property type="nucleotide sequence ID" value="NZ_JBHSYP010000003.1"/>
</dbReference>
<organism evidence="1 2">
    <name type="scientific">Emcibacter nanhaiensis</name>
    <dbReference type="NCBI Taxonomy" id="1505037"/>
    <lineage>
        <taxon>Bacteria</taxon>
        <taxon>Pseudomonadati</taxon>
        <taxon>Pseudomonadota</taxon>
        <taxon>Alphaproteobacteria</taxon>
        <taxon>Emcibacterales</taxon>
        <taxon>Emcibacteraceae</taxon>
        <taxon>Emcibacter</taxon>
    </lineage>
</organism>
<dbReference type="Proteomes" id="UP000319148">
    <property type="component" value="Unassembled WGS sequence"/>
</dbReference>